<keyword evidence="1" id="KW-0812">Transmembrane</keyword>
<feature type="transmembrane region" description="Helical" evidence="1">
    <location>
        <begin position="181"/>
        <end position="201"/>
    </location>
</feature>
<accession>A0ABR9GCN0</accession>
<reference evidence="2 3" key="1">
    <citation type="submission" date="2020-09" db="EMBL/GenBank/DDBJ databases">
        <title>Dyella sp. 7MK23 isolated from forest soil.</title>
        <authorList>
            <person name="Fu J."/>
        </authorList>
    </citation>
    <scope>NUCLEOTIDE SEQUENCE [LARGE SCALE GENOMIC DNA]</scope>
    <source>
        <strain evidence="2 3">7MK23</strain>
    </source>
</reference>
<proteinExistence type="predicted"/>
<feature type="transmembrane region" description="Helical" evidence="1">
    <location>
        <begin position="35"/>
        <end position="55"/>
    </location>
</feature>
<dbReference type="EMBL" id="JACZZA010000010">
    <property type="protein sequence ID" value="MBE1161794.1"/>
    <property type="molecule type" value="Genomic_DNA"/>
</dbReference>
<feature type="transmembrane region" description="Helical" evidence="1">
    <location>
        <begin position="137"/>
        <end position="161"/>
    </location>
</feature>
<organism evidence="2 3">
    <name type="scientific">Dyella acidiphila</name>
    <dbReference type="NCBI Taxonomy" id="2775866"/>
    <lineage>
        <taxon>Bacteria</taxon>
        <taxon>Pseudomonadati</taxon>
        <taxon>Pseudomonadota</taxon>
        <taxon>Gammaproteobacteria</taxon>
        <taxon>Lysobacterales</taxon>
        <taxon>Rhodanobacteraceae</taxon>
        <taxon>Dyella</taxon>
    </lineage>
</organism>
<evidence type="ECO:0000313" key="3">
    <source>
        <dbReference type="Proteomes" id="UP000651010"/>
    </source>
</evidence>
<dbReference type="RefSeq" id="WP_192556641.1">
    <property type="nucleotide sequence ID" value="NZ_JACZZA010000010.1"/>
</dbReference>
<name>A0ABR9GCN0_9GAMM</name>
<keyword evidence="1" id="KW-1133">Transmembrane helix</keyword>
<sequence length="229" mass="26221">MTEMAPRPFNFSWLEEKIAEYAADMDDPPATKIEGYGMIAVVVIGGLAILFHLLLRNQLGLYIFQLSVLLQWLCVVAVYVRTGYRAWRAYKRQYIDIAHDLDNGYVRYREIIDGLRTYPAAEIAKHLRYIRDRKAVLMYRHGLLSGGMEKIGVLPLVALLYLQLKDWSFGDWKGLLAHFHWIGSILLSLLIVTYAISWWVVRTKGRLDAYETVLTEVGVAEAEQATPAL</sequence>
<feature type="transmembrane region" description="Helical" evidence="1">
    <location>
        <begin position="61"/>
        <end position="82"/>
    </location>
</feature>
<evidence type="ECO:0000313" key="2">
    <source>
        <dbReference type="EMBL" id="MBE1161794.1"/>
    </source>
</evidence>
<gene>
    <name evidence="2" type="ORF">IGX34_15535</name>
</gene>
<dbReference type="Proteomes" id="UP000651010">
    <property type="component" value="Unassembled WGS sequence"/>
</dbReference>
<keyword evidence="3" id="KW-1185">Reference proteome</keyword>
<evidence type="ECO:0000256" key="1">
    <source>
        <dbReference type="SAM" id="Phobius"/>
    </source>
</evidence>
<protein>
    <submittedName>
        <fullName evidence="2">Uncharacterized protein</fullName>
    </submittedName>
</protein>
<keyword evidence="1" id="KW-0472">Membrane</keyword>
<comment type="caution">
    <text evidence="2">The sequence shown here is derived from an EMBL/GenBank/DDBJ whole genome shotgun (WGS) entry which is preliminary data.</text>
</comment>